<evidence type="ECO:0000256" key="3">
    <source>
        <dbReference type="SAM" id="Coils"/>
    </source>
</evidence>
<organism evidence="6 7">
    <name type="scientific">Liquidambar formosana</name>
    <name type="common">Formosan gum</name>
    <dbReference type="NCBI Taxonomy" id="63359"/>
    <lineage>
        <taxon>Eukaryota</taxon>
        <taxon>Viridiplantae</taxon>
        <taxon>Streptophyta</taxon>
        <taxon>Embryophyta</taxon>
        <taxon>Tracheophyta</taxon>
        <taxon>Spermatophyta</taxon>
        <taxon>Magnoliopsida</taxon>
        <taxon>eudicotyledons</taxon>
        <taxon>Gunneridae</taxon>
        <taxon>Pentapetalae</taxon>
        <taxon>Saxifragales</taxon>
        <taxon>Altingiaceae</taxon>
        <taxon>Liquidambar</taxon>
    </lineage>
</organism>
<feature type="domain" description="Agenet" evidence="5">
    <location>
        <begin position="163"/>
        <end position="231"/>
    </location>
</feature>
<dbReference type="Proteomes" id="UP001415857">
    <property type="component" value="Unassembled WGS sequence"/>
</dbReference>
<feature type="region of interest" description="Disordered" evidence="4">
    <location>
        <begin position="328"/>
        <end position="390"/>
    </location>
</feature>
<dbReference type="InterPro" id="IPR007930">
    <property type="entry name" value="DUF724"/>
</dbReference>
<protein>
    <recommendedName>
        <fullName evidence="5">Agenet domain-containing protein</fullName>
    </recommendedName>
</protein>
<keyword evidence="1" id="KW-0813">Transport</keyword>
<feature type="domain" description="Agenet" evidence="5">
    <location>
        <begin position="93"/>
        <end position="149"/>
    </location>
</feature>
<dbReference type="PANTHER" id="PTHR31917">
    <property type="entry name" value="AGENET DOMAIN-CONTAINING PROTEIN-RELATED"/>
    <property type="match status" value="1"/>
</dbReference>
<evidence type="ECO:0000256" key="1">
    <source>
        <dbReference type="ARBA" id="ARBA00022448"/>
    </source>
</evidence>
<dbReference type="Pfam" id="PF05266">
    <property type="entry name" value="DUF724"/>
    <property type="match status" value="1"/>
</dbReference>
<feature type="domain" description="Agenet" evidence="5">
    <location>
        <begin position="8"/>
        <end position="89"/>
    </location>
</feature>
<keyword evidence="7" id="KW-1185">Reference proteome</keyword>
<feature type="compositionally biased region" description="Polar residues" evidence="4">
    <location>
        <begin position="341"/>
        <end position="367"/>
    </location>
</feature>
<dbReference type="SMART" id="SM00743">
    <property type="entry name" value="Agenet"/>
    <property type="match status" value="4"/>
</dbReference>
<feature type="compositionally biased region" description="Polar residues" evidence="4">
    <location>
        <begin position="683"/>
        <end position="697"/>
    </location>
</feature>
<comment type="caution">
    <text evidence="6">The sequence shown here is derived from an EMBL/GenBank/DDBJ whole genome shotgun (WGS) entry which is preliminary data.</text>
</comment>
<dbReference type="CDD" id="cd20405">
    <property type="entry name" value="Tudor_Agenet_AtDUF_rpt1_3"/>
    <property type="match status" value="2"/>
</dbReference>
<name>A0AAP0RMS7_LIQFO</name>
<reference evidence="6 7" key="1">
    <citation type="journal article" date="2024" name="Plant J.">
        <title>Genome sequences and population genomics reveal climatic adaptation and genomic divergence between two closely related sweetgum species.</title>
        <authorList>
            <person name="Xu W.Q."/>
            <person name="Ren C.Q."/>
            <person name="Zhang X.Y."/>
            <person name="Comes H.P."/>
            <person name="Liu X.H."/>
            <person name="Li Y.G."/>
            <person name="Kettle C.J."/>
            <person name="Jalonen R."/>
            <person name="Gaisberger H."/>
            <person name="Ma Y.Z."/>
            <person name="Qiu Y.X."/>
        </authorList>
    </citation>
    <scope>NUCLEOTIDE SEQUENCE [LARGE SCALE GENOMIC DNA]</scope>
    <source>
        <strain evidence="6">Hangzhou</strain>
    </source>
</reference>
<dbReference type="InterPro" id="IPR014002">
    <property type="entry name" value="Agenet_dom_plant"/>
</dbReference>
<proteinExistence type="predicted"/>
<sequence>MVGDCEVEIFSKGSQVEVSSDEDGFKGSWFIATILEPPPNSKSGSKKKKHHRDAFFVEYKSLFADDEGSQRLREHVQASFIRPLPPEIETDDGSFELNDVVDAFYRDGWWTGVVTGVVGNSRFRVFFQNPPEEGEFVRKDLRMHQEWVDGKWVRAEKQRTTGFNFSTGAAVEVNLGKENSRDVWFPATVCKEIGINSFLVNYQGSRNGDEASILEATVDSFCIRPSPPDLGDKNFELLEKVDAFFDFGWWSGIITRVHAGRRYTVFFKQINKDMELSHSELRPHMDWTDGKWHNGSQEVIITSNHQEQLGQACNNSNDTEMATVLEMSGASKNSTEEKTTRSTNSRKSQIEKSSPCSEKSHSYVATSSKKKIKHVDHSSDGSLSRPSKKLKEGIAAEAPLPLTACQSRTIPFETSTKEALAGSATPTTGGMETMGGMVTNCSEQPLVDDRPSKTTKIRLWRKKADTSVLSNQQTDLVKRRGGRARQSSLVKSPLVSASGKDGHGGELEVLAALEVMTQGMRGSQAKDFCQSPSEEDPKLMRDQKETAISKSMELKKQREGGVKTQVKRRGRPRKLVIIDSPEVLVAGEKHNGAGGAADEMVVEDCKSDEVELPEIEGVESTDMKLFRGRKKLLNNPARHDNIVSSIIRIPFVGKEKLLNEKVVQVSGKQVERRPSKRGRKRSISINGDLPTQESQDASQEKTAEVNGTHGTTNEVEMAIVELSNNTADDDRPLSMWFEGRHSPTTMDDSRHSIGRSVEARKRQDGSAMQPCAILATADNVQKEIQALPFVKTSPIWKTIESLEVFKMTPQKPHFHPLDKCKEAYREGLAIGSMVTFASLVEKISKFQFDDPRSIIDSSLETLLNLEMHGFDVNVVRGRLNELLSIKDRQGKLCDQSKEAERQILEHNQEKTKIDDEINDIDKKIRDLQEKRAMAVSMKESKDSEIAALRSNVDVIKEGIQNAHFDFERIVAAPL</sequence>
<keyword evidence="2" id="KW-0341">Growth regulation</keyword>
<evidence type="ECO:0000256" key="2">
    <source>
        <dbReference type="ARBA" id="ARBA00022604"/>
    </source>
</evidence>
<feature type="coiled-coil region" evidence="3">
    <location>
        <begin position="896"/>
        <end position="930"/>
    </location>
</feature>
<feature type="region of interest" description="Disordered" evidence="4">
    <location>
        <begin position="667"/>
        <end position="713"/>
    </location>
</feature>
<evidence type="ECO:0000259" key="5">
    <source>
        <dbReference type="SMART" id="SM00743"/>
    </source>
</evidence>
<feature type="domain" description="Agenet" evidence="5">
    <location>
        <begin position="233"/>
        <end position="289"/>
    </location>
</feature>
<dbReference type="AlphaFoldDB" id="A0AAP0RMS7"/>
<accession>A0AAP0RMS7</accession>
<dbReference type="PANTHER" id="PTHR31917:SF153">
    <property type="entry name" value="DUF724 DOMAIN-CONTAINING PROTEIN 3-RELATED"/>
    <property type="match status" value="1"/>
</dbReference>
<evidence type="ECO:0000256" key="4">
    <source>
        <dbReference type="SAM" id="MobiDB-lite"/>
    </source>
</evidence>
<dbReference type="Pfam" id="PF05641">
    <property type="entry name" value="Agenet"/>
    <property type="match status" value="3"/>
</dbReference>
<dbReference type="EMBL" id="JBBPBK010000007">
    <property type="protein sequence ID" value="KAK9281144.1"/>
    <property type="molecule type" value="Genomic_DNA"/>
</dbReference>
<evidence type="ECO:0000313" key="7">
    <source>
        <dbReference type="Proteomes" id="UP001415857"/>
    </source>
</evidence>
<dbReference type="CDD" id="cd20406">
    <property type="entry name" value="Tudor_Agenet_AtDUF_rpt2_4"/>
    <property type="match status" value="2"/>
</dbReference>
<gene>
    <name evidence="6" type="ORF">L1049_004038</name>
</gene>
<feature type="region of interest" description="Disordered" evidence="4">
    <location>
        <begin position="470"/>
        <end position="501"/>
    </location>
</feature>
<keyword evidence="3" id="KW-0175">Coiled coil</keyword>
<evidence type="ECO:0000313" key="6">
    <source>
        <dbReference type="EMBL" id="KAK9281144.1"/>
    </source>
</evidence>
<dbReference type="InterPro" id="IPR008395">
    <property type="entry name" value="Agenet-like_dom"/>
</dbReference>